<dbReference type="SUPFAM" id="SSF50044">
    <property type="entry name" value="SH3-domain"/>
    <property type="match status" value="1"/>
</dbReference>
<dbReference type="Pfam" id="PF14604">
    <property type="entry name" value="SH3_9"/>
    <property type="match status" value="1"/>
</dbReference>
<comment type="pathway">
    <text evidence="3">Sphingolipid metabolism.</text>
</comment>
<dbReference type="SMART" id="SM00724">
    <property type="entry name" value="TLC"/>
    <property type="match status" value="1"/>
</dbReference>
<dbReference type="FunFam" id="2.30.30.40:FF:000072">
    <property type="entry name" value="Unconventional Myosin IB"/>
    <property type="match status" value="1"/>
</dbReference>
<dbReference type="AlphaFoldDB" id="A0AAD7WQJ1"/>
<name>A0AAD7WQJ1_9TELE</name>
<keyword evidence="17 21" id="KW-0539">Nucleus</keyword>
<dbReference type="SMART" id="SM00326">
    <property type="entry name" value="SH3"/>
    <property type="match status" value="1"/>
</dbReference>
<dbReference type="GO" id="GO:0050291">
    <property type="term" value="F:sphingosine N-acyltransferase activity"/>
    <property type="evidence" value="ECO:0007669"/>
    <property type="project" value="InterPro"/>
</dbReference>
<evidence type="ECO:0000256" key="23">
    <source>
        <dbReference type="SAM" id="MobiDB-lite"/>
    </source>
</evidence>
<dbReference type="Gene3D" id="1.20.1270.60">
    <property type="entry name" value="Arfaptin homology (AH) domain/BAR domain"/>
    <property type="match status" value="1"/>
</dbReference>
<dbReference type="Proteomes" id="UP001221898">
    <property type="component" value="Unassembled WGS sequence"/>
</dbReference>
<proteinExistence type="predicted"/>
<evidence type="ECO:0000256" key="16">
    <source>
        <dbReference type="ARBA" id="ARBA00049036"/>
    </source>
</evidence>
<evidence type="ECO:0000256" key="22">
    <source>
        <dbReference type="SAM" id="Coils"/>
    </source>
</evidence>
<evidence type="ECO:0000256" key="10">
    <source>
        <dbReference type="ARBA" id="ARBA00023043"/>
    </source>
</evidence>
<evidence type="ECO:0000259" key="25">
    <source>
        <dbReference type="PROSITE" id="PS50002"/>
    </source>
</evidence>
<evidence type="ECO:0000256" key="7">
    <source>
        <dbReference type="ARBA" id="ARBA00022692"/>
    </source>
</evidence>
<keyword evidence="4 18" id="KW-0728">SH3 domain</keyword>
<comment type="caution">
    <text evidence="29">The sequence shown here is derived from an EMBL/GenBank/DDBJ whole genome shotgun (WGS) entry which is preliminary data.</text>
</comment>
<dbReference type="PROSITE" id="PS51741">
    <property type="entry name" value="F_BAR"/>
    <property type="match status" value="1"/>
</dbReference>
<dbReference type="InterPro" id="IPR016439">
    <property type="entry name" value="Lag1/Lac1-like"/>
</dbReference>
<evidence type="ECO:0000256" key="19">
    <source>
        <dbReference type="PROSITE-ProRule" id="PRU00205"/>
    </source>
</evidence>
<evidence type="ECO:0000256" key="17">
    <source>
        <dbReference type="PROSITE-ProRule" id="PRU00108"/>
    </source>
</evidence>
<dbReference type="InterPro" id="IPR057870">
    <property type="entry name" value="HR1_TOCA"/>
</dbReference>
<dbReference type="GO" id="GO:0005789">
    <property type="term" value="C:endoplasmic reticulum membrane"/>
    <property type="evidence" value="ECO:0007669"/>
    <property type="project" value="UniProtKB-SubCell"/>
</dbReference>
<evidence type="ECO:0000256" key="18">
    <source>
        <dbReference type="PROSITE-ProRule" id="PRU00192"/>
    </source>
</evidence>
<comment type="function">
    <text evidence="14">Induces bone resorption, acting probably through a signaling cascade which results in the secretion of factor(s) enhancing osteoclast formation and activity.</text>
</comment>
<dbReference type="CDD" id="cd00086">
    <property type="entry name" value="homeodomain"/>
    <property type="match status" value="1"/>
</dbReference>
<dbReference type="GO" id="GO:0005634">
    <property type="term" value="C:nucleus"/>
    <property type="evidence" value="ECO:0007669"/>
    <property type="project" value="UniProtKB-SubCell"/>
</dbReference>
<dbReference type="EMBL" id="JAINUG010000048">
    <property type="protein sequence ID" value="KAJ8405345.1"/>
    <property type="molecule type" value="Genomic_DNA"/>
</dbReference>
<keyword evidence="11 20" id="KW-0175">Coiled coil</keyword>
<evidence type="ECO:0000256" key="15">
    <source>
        <dbReference type="ARBA" id="ARBA00040640"/>
    </source>
</evidence>
<dbReference type="CDD" id="cd11823">
    <property type="entry name" value="SH3_Nostrin"/>
    <property type="match status" value="1"/>
</dbReference>
<keyword evidence="5" id="KW-0444">Lipid biosynthesis</keyword>
<dbReference type="PROSITE" id="PS50922">
    <property type="entry name" value="TLC"/>
    <property type="match status" value="1"/>
</dbReference>
<evidence type="ECO:0000256" key="24">
    <source>
        <dbReference type="SAM" id="Phobius"/>
    </source>
</evidence>
<evidence type="ECO:0000256" key="5">
    <source>
        <dbReference type="ARBA" id="ARBA00022516"/>
    </source>
</evidence>
<dbReference type="Pfam" id="PF03798">
    <property type="entry name" value="TRAM_LAG1_CLN8"/>
    <property type="match status" value="1"/>
</dbReference>
<evidence type="ECO:0000256" key="2">
    <source>
        <dbReference type="ARBA" id="ARBA00004760"/>
    </source>
</evidence>
<keyword evidence="7 19" id="KW-0812">Transmembrane</keyword>
<feature type="transmembrane region" description="Helical" evidence="24">
    <location>
        <begin position="259"/>
        <end position="282"/>
    </location>
</feature>
<dbReference type="Gene3D" id="2.30.30.40">
    <property type="entry name" value="SH3 Domains"/>
    <property type="match status" value="1"/>
</dbReference>
<evidence type="ECO:0000259" key="28">
    <source>
        <dbReference type="PROSITE" id="PS51741"/>
    </source>
</evidence>
<organism evidence="29 30">
    <name type="scientific">Aldrovandia affinis</name>
    <dbReference type="NCBI Taxonomy" id="143900"/>
    <lineage>
        <taxon>Eukaryota</taxon>
        <taxon>Metazoa</taxon>
        <taxon>Chordata</taxon>
        <taxon>Craniata</taxon>
        <taxon>Vertebrata</taxon>
        <taxon>Euteleostomi</taxon>
        <taxon>Actinopterygii</taxon>
        <taxon>Neopterygii</taxon>
        <taxon>Teleostei</taxon>
        <taxon>Notacanthiformes</taxon>
        <taxon>Halosauridae</taxon>
        <taxon>Aldrovandia</taxon>
    </lineage>
</organism>
<protein>
    <recommendedName>
        <fullName evidence="15">Osteoclast-stimulating factor 1</fullName>
    </recommendedName>
</protein>
<keyword evidence="17 21" id="KW-0371">Homeobox</keyword>
<sequence length="883" mass="102153">MAGILAWFWNERFWLPHNVTWADLKNTDEATFPQAEDLYLALPLAFCIFMIRLVFERFIARPCALGLKIQANGPQKAQPNAILEKVFTAITKHPDEKRLEGLSKQLDWDVRTIQRWFRQRRNQEKPSTLTRFCESMWRFTFYLYIFTYGVRFLKKTTLILNTRECWYNYPYQPLTVDLHYYYIVELSFYLSLLFSQFTDIRRKDFLVMVIHHLATISLITFSYVNNMARVGVLVMCLHDAADILLEAAKMANYAKCQRLCNFIFVMFSLVFISSRLGVYPVWILNTTLFESWEIVGPYPSWWVFNFLLLLLQALHSFWSYLIVKIACRAISKGKSGKWNPLHVSKDDRSDIESSSDEEEVPSPALKLHSSSTNGTNGTNGAELEISYAKGLQKLAGKLIKTSRGMASNSTYNAWSHVSDEMYSVADIHRTLGNALQQEAILEIRQILDEHTKRKRPLDSAVEKTGKLVITNWNEQLKIKKKLIGFTREHEALFSFVDNNKQICTEKEKQKMLNRLTKSAEAQAKTDEEYFNINMAGHHFRLKWETTVKNCYQIIQELEKQRIELLSNILNKYSLHMSSFGQTLIHCQKQIGQAIQKVDVEKDIQILVEETSVSAEDNKAEFLLADYFEEDSKTVMGKERRKEAMKSKLQRLQDNITKTKKDHDGLERLVITYTENPSFSNKKNLEETEQLLDETTLKLDLLEATHCKLSATMAELEGKPKSSHRFSDSITKWKDKDYEHSIVQLARPVKMKKTPFRSRQSLMTTISDTAPTQSVIPQPPETGPAAAEDNEMQCDDGLNGHFFEFDDKDEKDAELPCIGKCKALYDFSSDRDDELKIREGDLLDIFQKDDSGWWFGTLNGLKGHFPSTYVEELPTFNINMSSDV</sequence>
<evidence type="ECO:0000256" key="3">
    <source>
        <dbReference type="ARBA" id="ARBA00004991"/>
    </source>
</evidence>
<evidence type="ECO:0000256" key="21">
    <source>
        <dbReference type="RuleBase" id="RU000682"/>
    </source>
</evidence>
<feature type="transmembrane region" description="Helical" evidence="24">
    <location>
        <begin position="180"/>
        <end position="198"/>
    </location>
</feature>
<evidence type="ECO:0000259" key="26">
    <source>
        <dbReference type="PROSITE" id="PS50071"/>
    </source>
</evidence>
<dbReference type="InterPro" id="IPR035656">
    <property type="entry name" value="Nostrin_SH3"/>
</dbReference>
<dbReference type="InterPro" id="IPR001452">
    <property type="entry name" value="SH3_domain"/>
</dbReference>
<evidence type="ECO:0000259" key="27">
    <source>
        <dbReference type="PROSITE" id="PS50922"/>
    </source>
</evidence>
<evidence type="ECO:0000256" key="14">
    <source>
        <dbReference type="ARBA" id="ARBA00037432"/>
    </source>
</evidence>
<feature type="compositionally biased region" description="Low complexity" evidence="23">
    <location>
        <begin position="369"/>
        <end position="378"/>
    </location>
</feature>
<dbReference type="SUPFAM" id="SSF46689">
    <property type="entry name" value="Homeodomain-like"/>
    <property type="match status" value="1"/>
</dbReference>
<dbReference type="GO" id="GO:0046513">
    <property type="term" value="P:ceramide biosynthetic process"/>
    <property type="evidence" value="ECO:0007669"/>
    <property type="project" value="InterPro"/>
</dbReference>
<dbReference type="Gene3D" id="6.10.140.470">
    <property type="match status" value="1"/>
</dbReference>
<dbReference type="PANTHER" id="PTHR12560">
    <property type="entry name" value="LONGEVITY ASSURANCE FACTOR 1 LAG1"/>
    <property type="match status" value="1"/>
</dbReference>
<dbReference type="InterPro" id="IPR036028">
    <property type="entry name" value="SH3-like_dom_sf"/>
</dbReference>
<feature type="region of interest" description="Disordered" evidence="23">
    <location>
        <begin position="345"/>
        <end position="378"/>
    </location>
</feature>
<dbReference type="InterPro" id="IPR009057">
    <property type="entry name" value="Homeodomain-like_sf"/>
</dbReference>
<feature type="coiled-coil region" evidence="22">
    <location>
        <begin position="634"/>
        <end position="704"/>
    </location>
</feature>
<dbReference type="InterPro" id="IPR001356">
    <property type="entry name" value="HD"/>
</dbReference>
<dbReference type="GO" id="GO:0003677">
    <property type="term" value="F:DNA binding"/>
    <property type="evidence" value="ECO:0007669"/>
    <property type="project" value="UniProtKB-UniRule"/>
</dbReference>
<evidence type="ECO:0000313" key="30">
    <source>
        <dbReference type="Proteomes" id="UP001221898"/>
    </source>
</evidence>
<dbReference type="PROSITE" id="PS50071">
    <property type="entry name" value="HOMEOBOX_2"/>
    <property type="match status" value="1"/>
</dbReference>
<feature type="domain" description="F-BAR" evidence="28">
    <location>
        <begin position="381"/>
        <end position="602"/>
    </location>
</feature>
<comment type="catalytic activity">
    <reaction evidence="16">
        <text>sphinganine + octadecanoyl-CoA = N-(octadecanoyl)-sphinganine + CoA + H(+)</text>
        <dbReference type="Rhea" id="RHEA:36547"/>
        <dbReference type="ChEBI" id="CHEBI:15378"/>
        <dbReference type="ChEBI" id="CHEBI:57287"/>
        <dbReference type="ChEBI" id="CHEBI:57394"/>
        <dbReference type="ChEBI" id="CHEBI:57817"/>
        <dbReference type="ChEBI" id="CHEBI:67033"/>
    </reaction>
    <physiologicalReaction direction="left-to-right" evidence="16">
        <dbReference type="Rhea" id="RHEA:36548"/>
    </physiologicalReaction>
</comment>
<accession>A0AAD7WQJ1</accession>
<reference evidence="29" key="1">
    <citation type="journal article" date="2023" name="Science">
        <title>Genome structures resolve the early diversification of teleost fishes.</title>
        <authorList>
            <person name="Parey E."/>
            <person name="Louis A."/>
            <person name="Montfort J."/>
            <person name="Bouchez O."/>
            <person name="Roques C."/>
            <person name="Iampietro C."/>
            <person name="Lluch J."/>
            <person name="Castinel A."/>
            <person name="Donnadieu C."/>
            <person name="Desvignes T."/>
            <person name="Floi Bucao C."/>
            <person name="Jouanno E."/>
            <person name="Wen M."/>
            <person name="Mejri S."/>
            <person name="Dirks R."/>
            <person name="Jansen H."/>
            <person name="Henkel C."/>
            <person name="Chen W.J."/>
            <person name="Zahm M."/>
            <person name="Cabau C."/>
            <person name="Klopp C."/>
            <person name="Thompson A.W."/>
            <person name="Robinson-Rechavi M."/>
            <person name="Braasch I."/>
            <person name="Lecointre G."/>
            <person name="Bobe J."/>
            <person name="Postlethwait J.H."/>
            <person name="Berthelot C."/>
            <person name="Roest Crollius H."/>
            <person name="Guiguen Y."/>
        </authorList>
    </citation>
    <scope>NUCLEOTIDE SEQUENCE</scope>
    <source>
        <strain evidence="29">NC1722</strain>
    </source>
</reference>
<keyword evidence="17 21" id="KW-0238">DNA-binding</keyword>
<dbReference type="FunFam" id="1.10.10.60:FF:000020">
    <property type="entry name" value="Ceramide synthase 5"/>
    <property type="match status" value="1"/>
</dbReference>
<keyword evidence="12" id="KW-0443">Lipid metabolism</keyword>
<feature type="domain" description="TLC" evidence="27">
    <location>
        <begin position="130"/>
        <end position="331"/>
    </location>
</feature>
<feature type="transmembrane region" description="Helical" evidence="24">
    <location>
        <begin position="38"/>
        <end position="55"/>
    </location>
</feature>
<keyword evidence="9 24" id="KW-1133">Transmembrane helix</keyword>
<dbReference type="Pfam" id="PF25610">
    <property type="entry name" value="HR1_TOCA"/>
    <property type="match status" value="1"/>
</dbReference>
<evidence type="ECO:0000256" key="1">
    <source>
        <dbReference type="ARBA" id="ARBA00004477"/>
    </source>
</evidence>
<evidence type="ECO:0000313" key="29">
    <source>
        <dbReference type="EMBL" id="KAJ8405345.1"/>
    </source>
</evidence>
<dbReference type="InterPro" id="IPR027267">
    <property type="entry name" value="AH/BAR_dom_sf"/>
</dbReference>
<dbReference type="PANTHER" id="PTHR12560:SF43">
    <property type="entry name" value="CERAMIDE SYNTHASE 6"/>
    <property type="match status" value="1"/>
</dbReference>
<comment type="subcellular location">
    <subcellularLocation>
        <location evidence="1">Endoplasmic reticulum membrane</location>
        <topology evidence="1">Multi-pass membrane protein</topology>
    </subcellularLocation>
    <subcellularLocation>
        <location evidence="17 21">Nucleus</location>
    </subcellularLocation>
</comment>
<keyword evidence="13 19" id="KW-0472">Membrane</keyword>
<evidence type="ECO:0000256" key="12">
    <source>
        <dbReference type="ARBA" id="ARBA00023098"/>
    </source>
</evidence>
<feature type="domain" description="SH3" evidence="25">
    <location>
        <begin position="815"/>
        <end position="874"/>
    </location>
</feature>
<gene>
    <name evidence="29" type="ORF">AAFF_G00318180</name>
</gene>
<dbReference type="PRINTS" id="PR00452">
    <property type="entry name" value="SH3DOMAIN"/>
</dbReference>
<dbReference type="Pfam" id="PF00046">
    <property type="entry name" value="Homeodomain"/>
    <property type="match status" value="1"/>
</dbReference>
<keyword evidence="10" id="KW-0040">ANK repeat</keyword>
<keyword evidence="8" id="KW-0256">Endoplasmic reticulum</keyword>
<evidence type="ECO:0000256" key="6">
    <source>
        <dbReference type="ARBA" id="ARBA00022679"/>
    </source>
</evidence>
<dbReference type="InterPro" id="IPR006634">
    <property type="entry name" value="TLC-dom"/>
</dbReference>
<dbReference type="SUPFAM" id="SSF103657">
    <property type="entry name" value="BAR/IMD domain-like"/>
    <property type="match status" value="1"/>
</dbReference>
<comment type="pathway">
    <text evidence="2">Lipid metabolism; sphingolipid metabolism.</text>
</comment>
<evidence type="ECO:0000256" key="9">
    <source>
        <dbReference type="ARBA" id="ARBA00022989"/>
    </source>
</evidence>
<evidence type="ECO:0000256" key="4">
    <source>
        <dbReference type="ARBA" id="ARBA00022443"/>
    </source>
</evidence>
<evidence type="ECO:0000256" key="8">
    <source>
        <dbReference type="ARBA" id="ARBA00022824"/>
    </source>
</evidence>
<dbReference type="Gene3D" id="1.10.10.60">
    <property type="entry name" value="Homeodomain-like"/>
    <property type="match status" value="1"/>
</dbReference>
<keyword evidence="6" id="KW-0808">Transferase</keyword>
<feature type="domain" description="Homeobox" evidence="26">
    <location>
        <begin position="83"/>
        <end position="127"/>
    </location>
</feature>
<feature type="transmembrane region" description="Helical" evidence="24">
    <location>
        <begin position="205"/>
        <end position="224"/>
    </location>
</feature>
<evidence type="ECO:0000256" key="11">
    <source>
        <dbReference type="ARBA" id="ARBA00023054"/>
    </source>
</evidence>
<dbReference type="PROSITE" id="PS50002">
    <property type="entry name" value="SH3"/>
    <property type="match status" value="1"/>
</dbReference>
<feature type="transmembrane region" description="Helical" evidence="24">
    <location>
        <begin position="302"/>
        <end position="323"/>
    </location>
</feature>
<feature type="DNA-binding region" description="Homeobox" evidence="17">
    <location>
        <begin position="85"/>
        <end position="128"/>
    </location>
</feature>
<evidence type="ECO:0000256" key="20">
    <source>
        <dbReference type="PROSITE-ProRule" id="PRU01077"/>
    </source>
</evidence>
<keyword evidence="30" id="KW-1185">Reference proteome</keyword>
<evidence type="ECO:0000256" key="13">
    <source>
        <dbReference type="ARBA" id="ARBA00023136"/>
    </source>
</evidence>
<dbReference type="InterPro" id="IPR031160">
    <property type="entry name" value="F_BAR_dom"/>
</dbReference>